<sequence>MSRNSLDNSNYQRGARSKSSQYIIKNGDIIVGSSSSFIVSQVQSAELTSNGFEMDEVTSNQRSIHTYYY</sequence>
<accession>F4QAZ5</accession>
<dbReference type="AlphaFoldDB" id="F4QAZ5"/>
<name>F4QAZ5_CACFS</name>
<organism evidence="1 2">
    <name type="scientific">Cavenderia fasciculata</name>
    <name type="common">Slime mold</name>
    <name type="synonym">Dictyostelium fasciculatum</name>
    <dbReference type="NCBI Taxonomy" id="261658"/>
    <lineage>
        <taxon>Eukaryota</taxon>
        <taxon>Amoebozoa</taxon>
        <taxon>Evosea</taxon>
        <taxon>Eumycetozoa</taxon>
        <taxon>Dictyostelia</taxon>
        <taxon>Acytosteliales</taxon>
        <taxon>Cavenderiaceae</taxon>
        <taxon>Cavenderia</taxon>
    </lineage>
</organism>
<protein>
    <submittedName>
        <fullName evidence="1">Uncharacterized protein</fullName>
    </submittedName>
</protein>
<evidence type="ECO:0000313" key="1">
    <source>
        <dbReference type="EMBL" id="EGG14767.1"/>
    </source>
</evidence>
<dbReference type="EMBL" id="GL883027">
    <property type="protein sequence ID" value="EGG14767.1"/>
    <property type="molecule type" value="Genomic_DNA"/>
</dbReference>
<evidence type="ECO:0000313" key="2">
    <source>
        <dbReference type="Proteomes" id="UP000007797"/>
    </source>
</evidence>
<reference evidence="2" key="1">
    <citation type="journal article" date="2011" name="Genome Res.">
        <title>Phylogeny-wide analysis of social amoeba genomes highlights ancient origins for complex intercellular communication.</title>
        <authorList>
            <person name="Heidel A.J."/>
            <person name="Lawal H.M."/>
            <person name="Felder M."/>
            <person name="Schilde C."/>
            <person name="Helps N.R."/>
            <person name="Tunggal B."/>
            <person name="Rivero F."/>
            <person name="John U."/>
            <person name="Schleicher M."/>
            <person name="Eichinger L."/>
            <person name="Platzer M."/>
            <person name="Noegel A.A."/>
            <person name="Schaap P."/>
            <person name="Gloeckner G."/>
        </authorList>
    </citation>
    <scope>NUCLEOTIDE SEQUENCE [LARGE SCALE GENOMIC DNA]</scope>
    <source>
        <strain evidence="2">SH3</strain>
    </source>
</reference>
<dbReference type="GeneID" id="14866818"/>
<dbReference type="RefSeq" id="XP_004351283.1">
    <property type="nucleotide sequence ID" value="XM_004351231.1"/>
</dbReference>
<proteinExistence type="predicted"/>
<gene>
    <name evidence="1" type="ORF">DFA_10640</name>
</gene>
<dbReference type="Proteomes" id="UP000007797">
    <property type="component" value="Unassembled WGS sequence"/>
</dbReference>
<dbReference type="KEGG" id="dfa:DFA_10640"/>
<keyword evidence="2" id="KW-1185">Reference proteome</keyword>